<dbReference type="AlphaFoldDB" id="A0A377R4F5"/>
<feature type="domain" description="RHS protein conserved region" evidence="1">
    <location>
        <begin position="69"/>
        <end position="101"/>
    </location>
</feature>
<dbReference type="RefSeq" id="WP_172461272.1">
    <property type="nucleotide sequence ID" value="NZ_CP091516.1"/>
</dbReference>
<name>A0A377R4F5_9NEIS</name>
<proteinExistence type="predicted"/>
<organism evidence="2 3">
    <name type="scientific">Kingella potus</name>
    <dbReference type="NCBI Taxonomy" id="265175"/>
    <lineage>
        <taxon>Bacteria</taxon>
        <taxon>Pseudomonadati</taxon>
        <taxon>Pseudomonadota</taxon>
        <taxon>Betaproteobacteria</taxon>
        <taxon>Neisseriales</taxon>
        <taxon>Neisseriaceae</taxon>
        <taxon>Kingella</taxon>
    </lineage>
</organism>
<dbReference type="NCBIfam" id="TIGR03696">
    <property type="entry name" value="Rhs_assc_core"/>
    <property type="match status" value="1"/>
</dbReference>
<accession>A0A377R4F5</accession>
<dbReference type="Gene3D" id="2.180.10.10">
    <property type="entry name" value="RHS repeat-associated core"/>
    <property type="match status" value="1"/>
</dbReference>
<dbReference type="PANTHER" id="PTHR32305">
    <property type="match status" value="1"/>
</dbReference>
<dbReference type="Pfam" id="PF03527">
    <property type="entry name" value="RHS"/>
    <property type="match status" value="1"/>
</dbReference>
<dbReference type="PANTHER" id="PTHR32305:SF15">
    <property type="entry name" value="PROTEIN RHSA-RELATED"/>
    <property type="match status" value="1"/>
</dbReference>
<dbReference type="InterPro" id="IPR050708">
    <property type="entry name" value="T6SS_VgrG/RHS"/>
</dbReference>
<dbReference type="Proteomes" id="UP000254293">
    <property type="component" value="Unassembled WGS sequence"/>
</dbReference>
<dbReference type="EMBL" id="UGJJ01000003">
    <property type="protein sequence ID" value="STR03371.1"/>
    <property type="molecule type" value="Genomic_DNA"/>
</dbReference>
<dbReference type="PRINTS" id="PR00394">
    <property type="entry name" value="RHSPROTEIN"/>
</dbReference>
<reference evidence="2 3" key="1">
    <citation type="submission" date="2018-06" db="EMBL/GenBank/DDBJ databases">
        <authorList>
            <consortium name="Pathogen Informatics"/>
            <person name="Doyle S."/>
        </authorList>
    </citation>
    <scope>NUCLEOTIDE SEQUENCE [LARGE SCALE GENOMIC DNA]</scope>
    <source>
        <strain evidence="2 3">NCTC13336</strain>
    </source>
</reference>
<dbReference type="InterPro" id="IPR022385">
    <property type="entry name" value="Rhs_assc_core"/>
</dbReference>
<sequence>MFQAAFNSSKGCLKATTPKRTVFIWDGTKLAQEYNYKGTYTYIYTDQDSYEPLAHVFHNGKDDKLYLSYYHTDQIGIPREQTDQFGNLLWYGEYTAWGSLKSESKVYPNAHQPFRLQNRYCDEETGLYDNLFRYYDPNSGRFINQDPIGLLGGENLYWFVPNALVWIDPLGLKELYYLVAKKDGFYPLMEWGKRKPVGQVWLKKGDIWKIGETKNIVNGSQRRYSATWLLRMNLEYRSVMREPKSMMQRWERLKIVKYIKRWKKLPPSNKCKH</sequence>
<gene>
    <name evidence="2" type="ORF">NCTC13336_02293</name>
</gene>
<evidence type="ECO:0000313" key="2">
    <source>
        <dbReference type="EMBL" id="STR03371.1"/>
    </source>
</evidence>
<protein>
    <submittedName>
        <fullName evidence="2">Uncharacterized conserved protein</fullName>
    </submittedName>
</protein>
<dbReference type="InterPro" id="IPR001826">
    <property type="entry name" value="RHS"/>
</dbReference>
<keyword evidence="3" id="KW-1185">Reference proteome</keyword>
<evidence type="ECO:0000313" key="3">
    <source>
        <dbReference type="Proteomes" id="UP000254293"/>
    </source>
</evidence>
<evidence type="ECO:0000259" key="1">
    <source>
        <dbReference type="Pfam" id="PF03527"/>
    </source>
</evidence>